<evidence type="ECO:0000313" key="12">
    <source>
        <dbReference type="Proteomes" id="UP000487757"/>
    </source>
</evidence>
<dbReference type="InterPro" id="IPR002470">
    <property type="entry name" value="Peptidase_S9A"/>
</dbReference>
<keyword evidence="5" id="KW-0378">Hydrolase</keyword>
<name>A0A7K0G447_9SPHI</name>
<keyword evidence="6" id="KW-0720">Serine protease</keyword>
<evidence type="ECO:0000313" key="11">
    <source>
        <dbReference type="EMBL" id="MRX78573.1"/>
    </source>
</evidence>
<dbReference type="InterPro" id="IPR023302">
    <property type="entry name" value="Pept_S9A_N"/>
</dbReference>
<dbReference type="InterPro" id="IPR001375">
    <property type="entry name" value="Peptidase_S9_cat"/>
</dbReference>
<dbReference type="GO" id="GO:0006508">
    <property type="term" value="P:proteolysis"/>
    <property type="evidence" value="ECO:0007669"/>
    <property type="project" value="UniProtKB-KW"/>
</dbReference>
<dbReference type="PROSITE" id="PS51257">
    <property type="entry name" value="PROKAR_LIPOPROTEIN"/>
    <property type="match status" value="1"/>
</dbReference>
<dbReference type="Proteomes" id="UP000487757">
    <property type="component" value="Unassembled WGS sequence"/>
</dbReference>
<dbReference type="PANTHER" id="PTHR42881">
    <property type="entry name" value="PROLYL ENDOPEPTIDASE"/>
    <property type="match status" value="1"/>
</dbReference>
<evidence type="ECO:0000256" key="1">
    <source>
        <dbReference type="ARBA" id="ARBA00001070"/>
    </source>
</evidence>
<feature type="domain" description="Peptidase S9A N-terminal" evidence="10">
    <location>
        <begin position="35"/>
        <end position="438"/>
    </location>
</feature>
<evidence type="ECO:0000256" key="5">
    <source>
        <dbReference type="ARBA" id="ARBA00022801"/>
    </source>
</evidence>
<comment type="catalytic activity">
    <reaction evidence="1">
        <text>Hydrolysis of Pro-|-Xaa &gt;&gt; Ala-|-Xaa in oligopeptides.</text>
        <dbReference type="EC" id="3.4.21.26"/>
    </reaction>
</comment>
<dbReference type="Pfam" id="PF02897">
    <property type="entry name" value="Peptidase_S9_N"/>
    <property type="match status" value="1"/>
</dbReference>
<dbReference type="OrthoDB" id="9801421at2"/>
<evidence type="ECO:0000256" key="6">
    <source>
        <dbReference type="ARBA" id="ARBA00022825"/>
    </source>
</evidence>
<protein>
    <recommendedName>
        <fullName evidence="3">prolyl oligopeptidase</fullName>
        <ecNumber evidence="3">3.4.21.26</ecNumber>
    </recommendedName>
    <alternativeName>
        <fullName evidence="8">Proline-specific endopeptidase</fullName>
    </alternativeName>
</protein>
<dbReference type="GO" id="GO:0070012">
    <property type="term" value="F:oligopeptidase activity"/>
    <property type="evidence" value="ECO:0007669"/>
    <property type="project" value="TreeGrafter"/>
</dbReference>
<dbReference type="SUPFAM" id="SSF50993">
    <property type="entry name" value="Peptidase/esterase 'gauge' domain"/>
    <property type="match status" value="1"/>
</dbReference>
<dbReference type="InterPro" id="IPR002471">
    <property type="entry name" value="Pept_S9_AS"/>
</dbReference>
<dbReference type="InterPro" id="IPR051167">
    <property type="entry name" value="Prolyl_oligopep/macrocyclase"/>
</dbReference>
<dbReference type="Gene3D" id="2.130.10.120">
    <property type="entry name" value="Prolyl oligopeptidase, N-terminal domain"/>
    <property type="match status" value="1"/>
</dbReference>
<dbReference type="RefSeq" id="WP_154282976.1">
    <property type="nucleotide sequence ID" value="NZ_JBHUJQ010000001.1"/>
</dbReference>
<keyword evidence="4" id="KW-0645">Protease</keyword>
<sequence>MKRTFNILFATIALIACNKSKTIPAAEQIIRIPYPVTERGNQKDIYFGTVVADPYRWLEDDQSAKTSKWIAAQNKITSTFIRQIPYRGAMKERMKSLWNYEKFSAPFKEGNYIYFLKNNGLQNQWVIYRTKGEGSKEEIFLDPNTFSKDGSTALTDFSFSRDGSLMAYQFTEGGSDWTKVAVLRTADKSIVGDTLVNVKFTTLAWKGNEGIFYGTYKRDIKGNKFSEKTDQHQLQFHKINTPQSQDKLILGGASFPRRFITSKVSGDGRYLMITSANSSSGNELLIKDLSQPTSKFSTVVGNLSGNHEILDIVDDKIYIRTDLNAPNGRLVAAEISKPSSAYWKQIIPQTNEVLQATTAGGKIFAHYLKDALSSIRQYDLNGKFEHKIKLPDIGSVPTVGVNAKAGDKYLYYYFTSYINPGTIYKYNISSGRSERYKKPSIQFDPTDYISRQIFYTSKDGTRVPMIITHKKGIKLDGSNPTLLHGYGGFNISVTPTFDVRNVILLEQGGILAVANLRGGGEYGTKWHLAGTKMQKQNTFDDFIAAAEYLVREKYTSAQRLAIAGESNGGLLIGACMTQRPDLFKVAFPGVGVLDMLRFNKFTAGEGWIFDFGSPEESVEMFKYLYHYSPYHALKQNTAYPATLITTADHDDRVIPAHSFKFAARLQQFQKGKNPVLIRIDTLAGHGGATSTELTIEQQADKWAFMFHNMGLSYHLLK</sequence>
<dbReference type="EMBL" id="WKKH01000059">
    <property type="protein sequence ID" value="MRX78573.1"/>
    <property type="molecule type" value="Genomic_DNA"/>
</dbReference>
<dbReference type="FunFam" id="3.40.50.1820:FF:000005">
    <property type="entry name" value="Prolyl endopeptidase"/>
    <property type="match status" value="1"/>
</dbReference>
<evidence type="ECO:0000256" key="4">
    <source>
        <dbReference type="ARBA" id="ARBA00022670"/>
    </source>
</evidence>
<reference evidence="11 12" key="1">
    <citation type="submission" date="2019-11" db="EMBL/GenBank/DDBJ databases">
        <title>Pedobacter petrophilus genome.</title>
        <authorList>
            <person name="Feldbauer M.J."/>
            <person name="Newman J.D."/>
        </authorList>
    </citation>
    <scope>NUCLEOTIDE SEQUENCE [LARGE SCALE GENOMIC DNA]</scope>
    <source>
        <strain evidence="11 12">LMG 29686</strain>
    </source>
</reference>
<dbReference type="GO" id="GO:0005829">
    <property type="term" value="C:cytosol"/>
    <property type="evidence" value="ECO:0007669"/>
    <property type="project" value="TreeGrafter"/>
</dbReference>
<comment type="similarity">
    <text evidence="2">Belongs to the peptidase S9A family.</text>
</comment>
<dbReference type="EC" id="3.4.21.26" evidence="3"/>
<dbReference type="InterPro" id="IPR029058">
    <property type="entry name" value="AB_hydrolase_fold"/>
</dbReference>
<dbReference type="PROSITE" id="PS00708">
    <property type="entry name" value="PRO_ENDOPEP_SER"/>
    <property type="match status" value="1"/>
</dbReference>
<keyword evidence="12" id="KW-1185">Reference proteome</keyword>
<gene>
    <name evidence="11" type="ORF">GJU39_21060</name>
</gene>
<dbReference type="Gene3D" id="3.40.50.1820">
    <property type="entry name" value="alpha/beta hydrolase"/>
    <property type="match status" value="1"/>
</dbReference>
<dbReference type="SUPFAM" id="SSF53474">
    <property type="entry name" value="alpha/beta-Hydrolases"/>
    <property type="match status" value="1"/>
</dbReference>
<evidence type="ECO:0000256" key="2">
    <source>
        <dbReference type="ARBA" id="ARBA00005228"/>
    </source>
</evidence>
<evidence type="ECO:0000256" key="8">
    <source>
        <dbReference type="ARBA" id="ARBA00081187"/>
    </source>
</evidence>
<feature type="domain" description="Peptidase S9 prolyl oligopeptidase catalytic" evidence="9">
    <location>
        <begin position="496"/>
        <end position="710"/>
    </location>
</feature>
<evidence type="ECO:0000256" key="3">
    <source>
        <dbReference type="ARBA" id="ARBA00011897"/>
    </source>
</evidence>
<proteinExistence type="inferred from homology"/>
<evidence type="ECO:0000256" key="7">
    <source>
        <dbReference type="ARBA" id="ARBA00060121"/>
    </source>
</evidence>
<dbReference type="Pfam" id="PF00326">
    <property type="entry name" value="Peptidase_S9"/>
    <property type="match status" value="1"/>
</dbReference>
<dbReference type="GO" id="GO:0004252">
    <property type="term" value="F:serine-type endopeptidase activity"/>
    <property type="evidence" value="ECO:0007669"/>
    <property type="project" value="UniProtKB-EC"/>
</dbReference>
<dbReference type="AlphaFoldDB" id="A0A7K0G447"/>
<dbReference type="PRINTS" id="PR00862">
    <property type="entry name" value="PROLIGOPTASE"/>
</dbReference>
<evidence type="ECO:0000259" key="10">
    <source>
        <dbReference type="Pfam" id="PF02897"/>
    </source>
</evidence>
<dbReference type="PANTHER" id="PTHR42881:SF2">
    <property type="entry name" value="PROLYL ENDOPEPTIDASE"/>
    <property type="match status" value="1"/>
</dbReference>
<comment type="caution">
    <text evidence="11">The sequence shown here is derived from an EMBL/GenBank/DDBJ whole genome shotgun (WGS) entry which is preliminary data.</text>
</comment>
<comment type="function">
    <text evidence="7">Cleaves peptide bonds on the C-terminal side of prolyl residues within peptides that are up to approximately 30 amino acids long. Has an absolute requirement for an X-Pro bond in the trans configuration immediately preceding the Pro-Y scissible bond.</text>
</comment>
<evidence type="ECO:0000259" key="9">
    <source>
        <dbReference type="Pfam" id="PF00326"/>
    </source>
</evidence>
<organism evidence="11 12">
    <name type="scientific">Pedobacter petrophilus</name>
    <dbReference type="NCBI Taxonomy" id="1908241"/>
    <lineage>
        <taxon>Bacteria</taxon>
        <taxon>Pseudomonadati</taxon>
        <taxon>Bacteroidota</taxon>
        <taxon>Sphingobacteriia</taxon>
        <taxon>Sphingobacteriales</taxon>
        <taxon>Sphingobacteriaceae</taxon>
        <taxon>Pedobacter</taxon>
    </lineage>
</organism>
<accession>A0A7K0G447</accession>